<comment type="caution">
    <text evidence="2">The sequence shown here is derived from an EMBL/GenBank/DDBJ whole genome shotgun (WGS) entry which is preliminary data.</text>
</comment>
<feature type="non-terminal residue" evidence="2">
    <location>
        <position position="200"/>
    </location>
</feature>
<keyword evidence="3" id="KW-1185">Reference proteome</keyword>
<reference evidence="2 3" key="1">
    <citation type="journal article" date="2023" name="Sci. Data">
        <title>Genome assembly of the Korean intertidal mud-creeper Batillaria attramentaria.</title>
        <authorList>
            <person name="Patra A.K."/>
            <person name="Ho P.T."/>
            <person name="Jun S."/>
            <person name="Lee S.J."/>
            <person name="Kim Y."/>
            <person name="Won Y.J."/>
        </authorList>
    </citation>
    <scope>NUCLEOTIDE SEQUENCE [LARGE SCALE GENOMIC DNA]</scope>
    <source>
        <strain evidence="2">Wonlab-2016</strain>
    </source>
</reference>
<dbReference type="Proteomes" id="UP001519460">
    <property type="component" value="Unassembled WGS sequence"/>
</dbReference>
<feature type="compositionally biased region" description="Polar residues" evidence="1">
    <location>
        <begin position="57"/>
        <end position="79"/>
    </location>
</feature>
<sequence>MEQSLISPPGGIFTRMQFTEMHISDDPGKASEHGDIGSKSKRDLEKRLSDIEDVFTVDTNQPEVNSTVNEPLLSNSPAQAVTFADDETPADDERQEPSAENDDDSGYVLLANQDQDPGRNVVVSLELPTQAGGDNEQREDEISDEDEDDGIEEALEIADKAGPPCLGTPRTRRIWRKLRPIVNEIKEHGVEFLHPVPDEF</sequence>
<dbReference type="EMBL" id="JACVVK020000299">
    <property type="protein sequence ID" value="KAK7479603.1"/>
    <property type="molecule type" value="Genomic_DNA"/>
</dbReference>
<feature type="region of interest" description="Disordered" evidence="1">
    <location>
        <begin position="19"/>
        <end position="153"/>
    </location>
</feature>
<organism evidence="2 3">
    <name type="scientific">Batillaria attramentaria</name>
    <dbReference type="NCBI Taxonomy" id="370345"/>
    <lineage>
        <taxon>Eukaryota</taxon>
        <taxon>Metazoa</taxon>
        <taxon>Spiralia</taxon>
        <taxon>Lophotrochozoa</taxon>
        <taxon>Mollusca</taxon>
        <taxon>Gastropoda</taxon>
        <taxon>Caenogastropoda</taxon>
        <taxon>Sorbeoconcha</taxon>
        <taxon>Cerithioidea</taxon>
        <taxon>Batillariidae</taxon>
        <taxon>Batillaria</taxon>
    </lineage>
</organism>
<evidence type="ECO:0000313" key="3">
    <source>
        <dbReference type="Proteomes" id="UP001519460"/>
    </source>
</evidence>
<dbReference type="AlphaFoldDB" id="A0ABD0JXH2"/>
<gene>
    <name evidence="2" type="ORF">BaRGS_00029152</name>
</gene>
<feature type="compositionally biased region" description="Basic and acidic residues" evidence="1">
    <location>
        <begin position="22"/>
        <end position="50"/>
    </location>
</feature>
<protein>
    <submittedName>
        <fullName evidence="2">Uncharacterized protein</fullName>
    </submittedName>
</protein>
<proteinExistence type="predicted"/>
<evidence type="ECO:0000313" key="2">
    <source>
        <dbReference type="EMBL" id="KAK7479603.1"/>
    </source>
</evidence>
<accession>A0ABD0JXH2</accession>
<name>A0ABD0JXH2_9CAEN</name>
<evidence type="ECO:0000256" key="1">
    <source>
        <dbReference type="SAM" id="MobiDB-lite"/>
    </source>
</evidence>
<feature type="compositionally biased region" description="Acidic residues" evidence="1">
    <location>
        <begin position="137"/>
        <end position="153"/>
    </location>
</feature>